<dbReference type="Pfam" id="PF04586">
    <property type="entry name" value="Peptidase_S78"/>
    <property type="match status" value="1"/>
</dbReference>
<comment type="caution">
    <text evidence="5">The sequence shown here is derived from an EMBL/GenBank/DDBJ whole genome shotgun (WGS) entry which is preliminary data.</text>
</comment>
<dbReference type="GO" id="GO:0006508">
    <property type="term" value="P:proteolysis"/>
    <property type="evidence" value="ECO:0007669"/>
    <property type="project" value="UniProtKB-KW"/>
</dbReference>
<name>A0A940WZ95_9BACI</name>
<dbReference type="EMBL" id="JAGKSQ010000019">
    <property type="protein sequence ID" value="MBP3953617.1"/>
    <property type="molecule type" value="Genomic_DNA"/>
</dbReference>
<evidence type="ECO:0000259" key="4">
    <source>
        <dbReference type="Pfam" id="PF04586"/>
    </source>
</evidence>
<keyword evidence="6" id="KW-1185">Reference proteome</keyword>
<keyword evidence="2 5" id="KW-0645">Protease</keyword>
<dbReference type="InterPro" id="IPR054613">
    <property type="entry name" value="Peptidase_S78_dom"/>
</dbReference>
<keyword evidence="1" id="KW-1188">Viral release from host cell</keyword>
<reference evidence="5" key="1">
    <citation type="submission" date="2021-03" db="EMBL/GenBank/DDBJ databases">
        <title>Bacillus suaedae sp. nov., isolated from Suaeda aralocaspica.</title>
        <authorList>
            <person name="Lei R.F.R."/>
        </authorList>
    </citation>
    <scope>NUCLEOTIDE SEQUENCE</scope>
    <source>
        <strain evidence="5">YZJH907-2</strain>
    </source>
</reference>
<protein>
    <submittedName>
        <fullName evidence="5">HK97 family phage prohead protease</fullName>
    </submittedName>
</protein>
<gene>
    <name evidence="5" type="ORF">J7W16_21365</name>
</gene>
<evidence type="ECO:0000256" key="2">
    <source>
        <dbReference type="ARBA" id="ARBA00022670"/>
    </source>
</evidence>
<dbReference type="Proteomes" id="UP000678228">
    <property type="component" value="Unassembled WGS sequence"/>
</dbReference>
<accession>A0A940WZ95</accession>
<proteinExistence type="predicted"/>
<evidence type="ECO:0000313" key="6">
    <source>
        <dbReference type="Proteomes" id="UP000678228"/>
    </source>
</evidence>
<dbReference type="NCBIfam" id="TIGR01543">
    <property type="entry name" value="proheadase_HK97"/>
    <property type="match status" value="1"/>
</dbReference>
<dbReference type="RefSeq" id="WP_210599472.1">
    <property type="nucleotide sequence ID" value="NZ_JAGKSQ010000019.1"/>
</dbReference>
<sequence>MAELILSGYAICWNDKAFIEEKNDIRFYEQFQRGAFLGSIATKKQKVLLFHKNHYEIEGDLTLLEDETGLAFSIELPDSSEGRFVYNLVKEGTISHVSIGFRNARVQMDEYRHYEYRLVKKADLDEISLVEVPAYKKSIVRTGCDHVTLSLLSKIDKSLRCV</sequence>
<evidence type="ECO:0000313" key="5">
    <source>
        <dbReference type="EMBL" id="MBP3953617.1"/>
    </source>
</evidence>
<feature type="domain" description="Prohead serine protease" evidence="4">
    <location>
        <begin position="5"/>
        <end position="142"/>
    </location>
</feature>
<dbReference type="GO" id="GO:0008233">
    <property type="term" value="F:peptidase activity"/>
    <property type="evidence" value="ECO:0007669"/>
    <property type="project" value="UniProtKB-KW"/>
</dbReference>
<evidence type="ECO:0000256" key="1">
    <source>
        <dbReference type="ARBA" id="ARBA00022612"/>
    </source>
</evidence>
<keyword evidence="3" id="KW-0378">Hydrolase</keyword>
<dbReference type="InterPro" id="IPR006433">
    <property type="entry name" value="Prohead_protease"/>
</dbReference>
<evidence type="ECO:0000256" key="3">
    <source>
        <dbReference type="ARBA" id="ARBA00022801"/>
    </source>
</evidence>
<dbReference type="AlphaFoldDB" id="A0A940WZ95"/>
<organism evidence="5 6">
    <name type="scientific">Halalkalibacter suaedae</name>
    <dbReference type="NCBI Taxonomy" id="2822140"/>
    <lineage>
        <taxon>Bacteria</taxon>
        <taxon>Bacillati</taxon>
        <taxon>Bacillota</taxon>
        <taxon>Bacilli</taxon>
        <taxon>Bacillales</taxon>
        <taxon>Bacillaceae</taxon>
        <taxon>Halalkalibacter</taxon>
    </lineage>
</organism>